<proteinExistence type="predicted"/>
<accession>A0A5F1YGY1</accession>
<dbReference type="SUPFAM" id="SSF50630">
    <property type="entry name" value="Acid proteases"/>
    <property type="match status" value="1"/>
</dbReference>
<dbReference type="Proteomes" id="UP000298277">
    <property type="component" value="Unassembled WGS sequence"/>
</dbReference>
<dbReference type="RefSeq" id="WP_135595635.1">
    <property type="nucleotide sequence ID" value="NZ_RQEZ01000039.1"/>
</dbReference>
<keyword evidence="2" id="KW-1185">Reference proteome</keyword>
<dbReference type="InterPro" id="IPR021109">
    <property type="entry name" value="Peptidase_aspartic_dom_sf"/>
</dbReference>
<evidence type="ECO:0000313" key="2">
    <source>
        <dbReference type="Proteomes" id="UP000298277"/>
    </source>
</evidence>
<sequence>MYQKVALRFFLSFTLSFFLGCSLLPSQARITSVSGGMEILLPFHVENDLRYVYLSLSDREKPLRFLLDTGSRYSLLDERFFTQNHLKKKLNLVFTGGRDHSYRRTRTASLFDKSRILFRDLTFYSNSFSGNLASIDGILGVDALWNKTFILEYPDQIRFLETNSSTAEWKRQFSRIEPLLFFSGLPVLQAEIGTGEILNLILDSGAEISLLEIRQTVPGKVWKSFWNRDAKVLNILGQIQEIKTLTVDRLCLLRASDCVDNLEILSSGLPVEFAGTSTGVRIQGILGVNWLNEHRILLDMKRSLIGIVGKDGGEPK</sequence>
<dbReference type="EMBL" id="RQFA01000063">
    <property type="protein sequence ID" value="TGK31524.1"/>
    <property type="molecule type" value="Genomic_DNA"/>
</dbReference>
<organism evidence="1 2">
    <name type="scientific">Leptospira gomenensis</name>
    <dbReference type="NCBI Taxonomy" id="2484974"/>
    <lineage>
        <taxon>Bacteria</taxon>
        <taxon>Pseudomonadati</taxon>
        <taxon>Spirochaetota</taxon>
        <taxon>Spirochaetia</taxon>
        <taxon>Leptospirales</taxon>
        <taxon>Leptospiraceae</taxon>
        <taxon>Leptospira</taxon>
    </lineage>
</organism>
<evidence type="ECO:0000313" key="1">
    <source>
        <dbReference type="EMBL" id="TGK31524.1"/>
    </source>
</evidence>
<dbReference type="Gene3D" id="2.40.70.10">
    <property type="entry name" value="Acid Proteases"/>
    <property type="match status" value="2"/>
</dbReference>
<name>A0A5F1YGY1_9LEPT</name>
<protein>
    <recommendedName>
        <fullName evidence="3">Aspartyl protease</fullName>
    </recommendedName>
</protein>
<dbReference type="OrthoDB" id="316598at2"/>
<evidence type="ECO:0008006" key="3">
    <source>
        <dbReference type="Google" id="ProtNLM"/>
    </source>
</evidence>
<dbReference type="PROSITE" id="PS51257">
    <property type="entry name" value="PROKAR_LIPOPROTEIN"/>
    <property type="match status" value="1"/>
</dbReference>
<gene>
    <name evidence="1" type="ORF">EHQ17_14035</name>
</gene>
<reference evidence="1" key="1">
    <citation type="journal article" date="2019" name="PLoS Negl. Trop. Dis.">
        <title>Revisiting the worldwide diversity of Leptospira species in the environment.</title>
        <authorList>
            <person name="Vincent A.T."/>
            <person name="Schiettekatte O."/>
            <person name="Bourhy P."/>
            <person name="Veyrier F.J."/>
            <person name="Picardeau M."/>
        </authorList>
    </citation>
    <scope>NUCLEOTIDE SEQUENCE [LARGE SCALE GENOMIC DNA]</scope>
    <source>
        <strain evidence="1">201800299</strain>
    </source>
</reference>
<comment type="caution">
    <text evidence="1">The sequence shown here is derived from an EMBL/GenBank/DDBJ whole genome shotgun (WGS) entry which is preliminary data.</text>
</comment>
<dbReference type="AlphaFoldDB" id="A0A5F1YGY1"/>